<dbReference type="HOGENOM" id="CLU_3092578_0_0_1"/>
<proteinExistence type="predicted"/>
<dbReference type="Ensembl" id="ENSCINT00000037141.1">
    <property type="protein sequence ID" value="ENSCINP00000035760.1"/>
    <property type="gene ID" value="ENSCING00000023442.1"/>
</dbReference>
<evidence type="ECO:0000313" key="1">
    <source>
        <dbReference type="Ensembl" id="ENSCINP00000035760.1"/>
    </source>
</evidence>
<dbReference type="Proteomes" id="UP000008144">
    <property type="component" value="Chromosome 1"/>
</dbReference>
<dbReference type="AlphaFoldDB" id="H2Y1H6"/>
<reference evidence="1" key="2">
    <citation type="journal article" date="2008" name="Genome Biol.">
        <title>Improved genome assembly and evidence-based global gene model set for the chordate Ciona intestinalis: new insight into intron and operon populations.</title>
        <authorList>
            <person name="Satou Y."/>
            <person name="Mineta K."/>
            <person name="Ogasawara M."/>
            <person name="Sasakura Y."/>
            <person name="Shoguchi E."/>
            <person name="Ueno K."/>
            <person name="Yamada L."/>
            <person name="Matsumoto J."/>
            <person name="Wasserscheid J."/>
            <person name="Dewar K."/>
            <person name="Wiley G.B."/>
            <person name="Macmil S.L."/>
            <person name="Roe B.A."/>
            <person name="Zeller R.W."/>
            <person name="Hastings K.E."/>
            <person name="Lemaire P."/>
            <person name="Lindquist E."/>
            <person name="Endo T."/>
            <person name="Hotta K."/>
            <person name="Inaba K."/>
        </authorList>
    </citation>
    <scope>NUCLEOTIDE SEQUENCE [LARGE SCALE GENOMIC DNA]</scope>
    <source>
        <strain evidence="1">wild type</strain>
    </source>
</reference>
<organism evidence="1 2">
    <name type="scientific">Ciona intestinalis</name>
    <name type="common">Transparent sea squirt</name>
    <name type="synonym">Ascidia intestinalis</name>
    <dbReference type="NCBI Taxonomy" id="7719"/>
    <lineage>
        <taxon>Eukaryota</taxon>
        <taxon>Metazoa</taxon>
        <taxon>Chordata</taxon>
        <taxon>Tunicata</taxon>
        <taxon>Ascidiacea</taxon>
        <taxon>Phlebobranchia</taxon>
        <taxon>Cionidae</taxon>
        <taxon>Ciona</taxon>
    </lineage>
</organism>
<reference evidence="2" key="1">
    <citation type="journal article" date="2002" name="Science">
        <title>The draft genome of Ciona intestinalis: insights into chordate and vertebrate origins.</title>
        <authorList>
            <person name="Dehal P."/>
            <person name="Satou Y."/>
            <person name="Campbell R.K."/>
            <person name="Chapman J."/>
            <person name="Degnan B."/>
            <person name="De Tomaso A."/>
            <person name="Davidson B."/>
            <person name="Di Gregorio A."/>
            <person name="Gelpke M."/>
            <person name="Goodstein D.M."/>
            <person name="Harafuji N."/>
            <person name="Hastings K.E."/>
            <person name="Ho I."/>
            <person name="Hotta K."/>
            <person name="Huang W."/>
            <person name="Kawashima T."/>
            <person name="Lemaire P."/>
            <person name="Martinez D."/>
            <person name="Meinertzhagen I.A."/>
            <person name="Necula S."/>
            <person name="Nonaka M."/>
            <person name="Putnam N."/>
            <person name="Rash S."/>
            <person name="Saiga H."/>
            <person name="Satake M."/>
            <person name="Terry A."/>
            <person name="Yamada L."/>
            <person name="Wang H.G."/>
            <person name="Awazu S."/>
            <person name="Azumi K."/>
            <person name="Boore J."/>
            <person name="Branno M."/>
            <person name="Chin-Bow S."/>
            <person name="DeSantis R."/>
            <person name="Doyle S."/>
            <person name="Francino P."/>
            <person name="Keys D.N."/>
            <person name="Haga S."/>
            <person name="Hayashi H."/>
            <person name="Hino K."/>
            <person name="Imai K.S."/>
            <person name="Inaba K."/>
            <person name="Kano S."/>
            <person name="Kobayashi K."/>
            <person name="Kobayashi M."/>
            <person name="Lee B.I."/>
            <person name="Makabe K.W."/>
            <person name="Manohar C."/>
            <person name="Matassi G."/>
            <person name="Medina M."/>
            <person name="Mochizuki Y."/>
            <person name="Mount S."/>
            <person name="Morishita T."/>
            <person name="Miura S."/>
            <person name="Nakayama A."/>
            <person name="Nishizaka S."/>
            <person name="Nomoto H."/>
            <person name="Ohta F."/>
            <person name="Oishi K."/>
            <person name="Rigoutsos I."/>
            <person name="Sano M."/>
            <person name="Sasaki A."/>
            <person name="Sasakura Y."/>
            <person name="Shoguchi E."/>
            <person name="Shin-i T."/>
            <person name="Spagnuolo A."/>
            <person name="Stainier D."/>
            <person name="Suzuki M.M."/>
            <person name="Tassy O."/>
            <person name="Takatori N."/>
            <person name="Tokuoka M."/>
            <person name="Yagi K."/>
            <person name="Yoshizaki F."/>
            <person name="Wada S."/>
            <person name="Zhang C."/>
            <person name="Hyatt P.D."/>
            <person name="Larimer F."/>
            <person name="Detter C."/>
            <person name="Doggett N."/>
            <person name="Glavina T."/>
            <person name="Hawkins T."/>
            <person name="Richardson P."/>
            <person name="Lucas S."/>
            <person name="Kohara Y."/>
            <person name="Levine M."/>
            <person name="Satoh N."/>
            <person name="Rokhsar D.S."/>
        </authorList>
    </citation>
    <scope>NUCLEOTIDE SEQUENCE [LARGE SCALE GENOMIC DNA]</scope>
</reference>
<name>H2Y1H6_CIOIN</name>
<protein>
    <submittedName>
        <fullName evidence="1">Uncharacterized protein</fullName>
    </submittedName>
</protein>
<evidence type="ECO:0000313" key="2">
    <source>
        <dbReference type="Proteomes" id="UP000008144"/>
    </source>
</evidence>
<dbReference type="InParanoid" id="H2Y1H6"/>
<reference evidence="1" key="3">
    <citation type="submission" date="2025-08" db="UniProtKB">
        <authorList>
            <consortium name="Ensembl"/>
        </authorList>
    </citation>
    <scope>IDENTIFICATION</scope>
</reference>
<accession>H2Y1H6</accession>
<sequence length="52" mass="5773">LTTLNSAVGNDKGNDIGLFSFIPFHGFELFEELSESDSTSEERLLITCSVEY</sequence>
<keyword evidence="2" id="KW-1185">Reference proteome</keyword>
<reference evidence="1" key="4">
    <citation type="submission" date="2025-09" db="UniProtKB">
        <authorList>
            <consortium name="Ensembl"/>
        </authorList>
    </citation>
    <scope>IDENTIFICATION</scope>
</reference>
<dbReference type="EMBL" id="EAAA01000276">
    <property type="status" value="NOT_ANNOTATED_CDS"/>
    <property type="molecule type" value="Genomic_DNA"/>
</dbReference>